<comment type="caution">
    <text evidence="1">The sequence shown here is derived from an EMBL/GenBank/DDBJ whole genome shotgun (WGS) entry which is preliminary data.</text>
</comment>
<feature type="non-terminal residue" evidence="1">
    <location>
        <position position="1"/>
    </location>
</feature>
<accession>X1K249</accession>
<dbReference type="EMBL" id="BARU01045078">
    <property type="protein sequence ID" value="GAH84354.1"/>
    <property type="molecule type" value="Genomic_DNA"/>
</dbReference>
<dbReference type="AlphaFoldDB" id="X1K249"/>
<organism evidence="1">
    <name type="scientific">marine sediment metagenome</name>
    <dbReference type="NCBI Taxonomy" id="412755"/>
    <lineage>
        <taxon>unclassified sequences</taxon>
        <taxon>metagenomes</taxon>
        <taxon>ecological metagenomes</taxon>
    </lineage>
</organism>
<protein>
    <submittedName>
        <fullName evidence="1">Uncharacterized protein</fullName>
    </submittedName>
</protein>
<sequence length="42" mass="4633">SEDFEFCFKARQLGFECFVDTSIIATHETGAQVGVKGLLPKL</sequence>
<name>X1K249_9ZZZZ</name>
<gene>
    <name evidence="1" type="ORF">S03H2_68539</name>
</gene>
<proteinExistence type="predicted"/>
<evidence type="ECO:0000313" key="1">
    <source>
        <dbReference type="EMBL" id="GAH84354.1"/>
    </source>
</evidence>
<reference evidence="1" key="1">
    <citation type="journal article" date="2014" name="Front. Microbiol.">
        <title>High frequency of phylogenetically diverse reductive dehalogenase-homologous genes in deep subseafloor sedimentary metagenomes.</title>
        <authorList>
            <person name="Kawai M."/>
            <person name="Futagami T."/>
            <person name="Toyoda A."/>
            <person name="Takaki Y."/>
            <person name="Nishi S."/>
            <person name="Hori S."/>
            <person name="Arai W."/>
            <person name="Tsubouchi T."/>
            <person name="Morono Y."/>
            <person name="Uchiyama I."/>
            <person name="Ito T."/>
            <person name="Fujiyama A."/>
            <person name="Inagaki F."/>
            <person name="Takami H."/>
        </authorList>
    </citation>
    <scope>NUCLEOTIDE SEQUENCE</scope>
    <source>
        <strain evidence="1">Expedition CK06-06</strain>
    </source>
</reference>